<dbReference type="PANTHER" id="PTHR43415">
    <property type="entry name" value="SPERMIDINE N(1)-ACETYLTRANSFERASE"/>
    <property type="match status" value="1"/>
</dbReference>
<dbReference type="RefSeq" id="WP_095370650.1">
    <property type="nucleotide sequence ID" value="NZ_CP022983.1"/>
</dbReference>
<dbReference type="SUPFAM" id="SSF55729">
    <property type="entry name" value="Acyl-CoA N-acyltransferases (Nat)"/>
    <property type="match status" value="1"/>
</dbReference>
<proteinExistence type="predicted"/>
<dbReference type="OrthoDB" id="9795206at2"/>
<dbReference type="PROSITE" id="PS51186">
    <property type="entry name" value="GNAT"/>
    <property type="match status" value="1"/>
</dbReference>
<name>A0A248TFX0_9BACI</name>
<protein>
    <submittedName>
        <fullName evidence="2">GNAT family N-acetyltransferase</fullName>
    </submittedName>
</protein>
<dbReference type="Gene3D" id="3.40.630.30">
    <property type="match status" value="1"/>
</dbReference>
<dbReference type="Pfam" id="PF13302">
    <property type="entry name" value="Acetyltransf_3"/>
    <property type="match status" value="1"/>
</dbReference>
<dbReference type="InterPro" id="IPR000182">
    <property type="entry name" value="GNAT_dom"/>
</dbReference>
<evidence type="ECO:0000313" key="2">
    <source>
        <dbReference type="EMBL" id="ASV67075.1"/>
    </source>
</evidence>
<evidence type="ECO:0000259" key="1">
    <source>
        <dbReference type="PROSITE" id="PS51186"/>
    </source>
</evidence>
<gene>
    <name evidence="2" type="ORF">CKF48_06865</name>
</gene>
<dbReference type="AlphaFoldDB" id="A0A248TFX0"/>
<keyword evidence="3" id="KW-1185">Reference proteome</keyword>
<keyword evidence="2" id="KW-0808">Transferase</keyword>
<dbReference type="InterPro" id="IPR016181">
    <property type="entry name" value="Acyl_CoA_acyltransferase"/>
</dbReference>
<evidence type="ECO:0000313" key="3">
    <source>
        <dbReference type="Proteomes" id="UP000215137"/>
    </source>
</evidence>
<accession>A0A248TFX0</accession>
<reference evidence="2 3" key="1">
    <citation type="submission" date="2017-08" db="EMBL/GenBank/DDBJ databases">
        <title>Complete Genome Sequence of Bacillus kochii Oregon-R-modENCODE STRAIN BDGP4, isolated from Drosophila melanogaster gut.</title>
        <authorList>
            <person name="Wan K.H."/>
            <person name="Yu C."/>
            <person name="Park S."/>
            <person name="Hammonds A.S."/>
            <person name="Booth B.W."/>
            <person name="Celniker S.E."/>
        </authorList>
    </citation>
    <scope>NUCLEOTIDE SEQUENCE [LARGE SCALE GENOMIC DNA]</scope>
    <source>
        <strain evidence="2 3">BDGP4</strain>
    </source>
</reference>
<dbReference type="KEGG" id="bko:CKF48_06865"/>
<sequence length="180" mass="21389">MLANEHLYLRKMTVDDIPIYHKWRNDLDVMTFTSLDLDRYTYEETKEFIETVILGATDSKCYIIEEKSHQRPIGIISLVNIDMKNRNAELIIDIGEKNEWGKGVGTSAVQILLEYTFMELNLHRLSLRVFSLNKRAHHVYEKLGFIEEGRVRQCLFREGKWFDMIHMGLLQEEYMNRRTV</sequence>
<dbReference type="Proteomes" id="UP000215137">
    <property type="component" value="Chromosome"/>
</dbReference>
<dbReference type="EMBL" id="CP022983">
    <property type="protein sequence ID" value="ASV67075.1"/>
    <property type="molecule type" value="Genomic_DNA"/>
</dbReference>
<feature type="domain" description="N-acetyltransferase" evidence="1">
    <location>
        <begin position="7"/>
        <end position="172"/>
    </location>
</feature>
<dbReference type="PANTHER" id="PTHR43415:SF3">
    <property type="entry name" value="GNAT-FAMILY ACETYLTRANSFERASE"/>
    <property type="match status" value="1"/>
</dbReference>
<dbReference type="GO" id="GO:0016747">
    <property type="term" value="F:acyltransferase activity, transferring groups other than amino-acyl groups"/>
    <property type="evidence" value="ECO:0007669"/>
    <property type="project" value="InterPro"/>
</dbReference>
<organism evidence="2 3">
    <name type="scientific">Cytobacillus kochii</name>
    <dbReference type="NCBI Taxonomy" id="859143"/>
    <lineage>
        <taxon>Bacteria</taxon>
        <taxon>Bacillati</taxon>
        <taxon>Bacillota</taxon>
        <taxon>Bacilli</taxon>
        <taxon>Bacillales</taxon>
        <taxon>Bacillaceae</taxon>
        <taxon>Cytobacillus</taxon>
    </lineage>
</organism>